<dbReference type="RefSeq" id="WP_244688749.1">
    <property type="nucleotide sequence ID" value="NZ_CP095043.1"/>
</dbReference>
<dbReference type="InterPro" id="IPR007410">
    <property type="entry name" value="LpqE-like"/>
</dbReference>
<protein>
    <submittedName>
        <fullName evidence="2">Copper chaperone PCu(A)C</fullName>
    </submittedName>
</protein>
<accession>A0ABY4G037</accession>
<evidence type="ECO:0000313" key="3">
    <source>
        <dbReference type="Proteomes" id="UP000831775"/>
    </source>
</evidence>
<feature type="chain" id="PRO_5047390085" evidence="1">
    <location>
        <begin position="28"/>
        <end position="168"/>
    </location>
</feature>
<name>A0ABY4G037_9MICO</name>
<evidence type="ECO:0000256" key="1">
    <source>
        <dbReference type="SAM" id="SignalP"/>
    </source>
</evidence>
<proteinExistence type="predicted"/>
<evidence type="ECO:0000313" key="2">
    <source>
        <dbReference type="EMBL" id="UOQ61912.1"/>
    </source>
</evidence>
<dbReference type="InterPro" id="IPR058248">
    <property type="entry name" value="Lxx211020-like"/>
</dbReference>
<dbReference type="InterPro" id="IPR036182">
    <property type="entry name" value="PCuAC_sf"/>
</dbReference>
<dbReference type="PANTHER" id="PTHR36302">
    <property type="entry name" value="BLR7088 PROTEIN"/>
    <property type="match status" value="1"/>
</dbReference>
<sequence>MKHGTKKKTAVGLVGLALLGLTACTGADPAPEATPAASAVTVEDAWVKAADSGMTAGFGTLENAADHDVTIVSVASESSPMMELHETVANESGESVMREVEGGFVIPANSDLLLEPAGNHIMMMDLPAPILAGDEVTFTLTFSDGSILEFDAMVKDYAGANESYEGGA</sequence>
<dbReference type="SUPFAM" id="SSF110087">
    <property type="entry name" value="DR1885-like metal-binding protein"/>
    <property type="match status" value="1"/>
</dbReference>
<dbReference type="Gene3D" id="2.60.40.1890">
    <property type="entry name" value="PCu(A)C copper chaperone"/>
    <property type="match status" value="1"/>
</dbReference>
<keyword evidence="3" id="KW-1185">Reference proteome</keyword>
<dbReference type="Proteomes" id="UP000831775">
    <property type="component" value="Chromosome"/>
</dbReference>
<dbReference type="Pfam" id="PF04314">
    <property type="entry name" value="PCuAC"/>
    <property type="match status" value="1"/>
</dbReference>
<dbReference type="EMBL" id="CP095043">
    <property type="protein sequence ID" value="UOQ61912.1"/>
    <property type="molecule type" value="Genomic_DNA"/>
</dbReference>
<dbReference type="PANTHER" id="PTHR36302:SF1">
    <property type="entry name" value="COPPER CHAPERONE PCU(A)C"/>
    <property type="match status" value="1"/>
</dbReference>
<keyword evidence="1" id="KW-0732">Signal</keyword>
<reference evidence="2 3" key="1">
    <citation type="submission" date="2022-04" db="EMBL/GenBank/DDBJ databases">
        <title>Leucobacter sp. isolated from rhizosphere of onion.</title>
        <authorList>
            <person name="Won M."/>
            <person name="Lee C.-M."/>
            <person name="Woen H.-Y."/>
            <person name="Kwon S.-W."/>
        </authorList>
    </citation>
    <scope>NUCLEOTIDE SEQUENCE [LARGE SCALE GENOMIC DNA]</scope>
    <source>
        <strain evidence="2 3">H25R-14</strain>
    </source>
</reference>
<dbReference type="PROSITE" id="PS51257">
    <property type="entry name" value="PROKAR_LIPOPROTEIN"/>
    <property type="match status" value="1"/>
</dbReference>
<gene>
    <name evidence="2" type="ORF">MUN76_10350</name>
</gene>
<organism evidence="2 3">
    <name type="scientific">Leucobacter rhizosphaerae</name>
    <dbReference type="NCBI Taxonomy" id="2932245"/>
    <lineage>
        <taxon>Bacteria</taxon>
        <taxon>Bacillati</taxon>
        <taxon>Actinomycetota</taxon>
        <taxon>Actinomycetes</taxon>
        <taxon>Micrococcales</taxon>
        <taxon>Microbacteriaceae</taxon>
        <taxon>Leucobacter</taxon>
    </lineage>
</organism>
<feature type="signal peptide" evidence="1">
    <location>
        <begin position="1"/>
        <end position="27"/>
    </location>
</feature>